<accession>A0ABX0P1I8</accession>
<dbReference type="Pfam" id="PF00353">
    <property type="entry name" value="HemolysinCabind"/>
    <property type="match status" value="6"/>
</dbReference>
<feature type="compositionally biased region" description="Low complexity" evidence="3">
    <location>
        <begin position="20"/>
        <end position="30"/>
    </location>
</feature>
<evidence type="ECO:0000256" key="1">
    <source>
        <dbReference type="ARBA" id="ARBA00004613"/>
    </source>
</evidence>
<proteinExistence type="predicted"/>
<evidence type="ECO:0000313" key="4">
    <source>
        <dbReference type="EMBL" id="NHZ92957.1"/>
    </source>
</evidence>
<dbReference type="PRINTS" id="PR00313">
    <property type="entry name" value="CABNDNGRPT"/>
</dbReference>
<keyword evidence="5" id="KW-1185">Reference proteome</keyword>
<evidence type="ECO:0000256" key="3">
    <source>
        <dbReference type="SAM" id="MobiDB-lite"/>
    </source>
</evidence>
<dbReference type="SUPFAM" id="SSF51120">
    <property type="entry name" value="beta-Roll"/>
    <property type="match status" value="3"/>
</dbReference>
<evidence type="ECO:0000313" key="5">
    <source>
        <dbReference type="Proteomes" id="UP000609726"/>
    </source>
</evidence>
<reference evidence="4 5" key="1">
    <citation type="submission" date="2019-10" db="EMBL/GenBank/DDBJ databases">
        <title>Taxonomy of Antarctic Massilia spp.: description of Massilia rubra sp. nov., Massilia aquatica sp. nov., Massilia mucilaginosa sp. nov., Massilia frigida sp. nov. isolated from streams, lakes and regoliths.</title>
        <authorList>
            <person name="Holochova P."/>
            <person name="Sedlacek I."/>
            <person name="Kralova S."/>
            <person name="Maslanova I."/>
            <person name="Busse H.-J."/>
            <person name="Stankova E."/>
            <person name="Vrbovska V."/>
            <person name="Kovarovic V."/>
            <person name="Bartak M."/>
            <person name="Svec P."/>
            <person name="Pantucek R."/>
        </authorList>
    </citation>
    <scope>NUCLEOTIDE SEQUENCE [LARGE SCALE GENOMIC DNA]</scope>
    <source>
        <strain evidence="4 5">CCM 8733</strain>
    </source>
</reference>
<dbReference type="Proteomes" id="UP000609726">
    <property type="component" value="Unassembled WGS sequence"/>
</dbReference>
<dbReference type="RefSeq" id="WP_166881647.1">
    <property type="nucleotide sequence ID" value="NZ_WHJH01000057.1"/>
</dbReference>
<name>A0ABX0P1I8_9BURK</name>
<dbReference type="InterPro" id="IPR019960">
    <property type="entry name" value="T1SS_VCA0849"/>
</dbReference>
<gene>
    <name evidence="4" type="ORF">F2P45_28700</name>
</gene>
<feature type="region of interest" description="Disordered" evidence="3">
    <location>
        <begin position="1"/>
        <end position="30"/>
    </location>
</feature>
<dbReference type="PROSITE" id="PS00330">
    <property type="entry name" value="HEMOLYSIN_CALCIUM"/>
    <property type="match status" value="2"/>
</dbReference>
<keyword evidence="2" id="KW-0964">Secreted</keyword>
<evidence type="ECO:0000256" key="2">
    <source>
        <dbReference type="ARBA" id="ARBA00022525"/>
    </source>
</evidence>
<sequence>MTISTFANPVPGLTLTGTAGNDNLSDGSGDDLLSGLDGDDTLSTYSGNDSLDGGAGNDVIYASSGFSDAPRKLTLLGGAGDDTIITAPQAAGSRVDIWGGSGTDDFVFLRNQHRQTTVIRDFQPGVGGDQLQYDALFPLSPNPFGSAGYLRLVQSGNNTLFQIDEDGAAGTAAGFLTLATLANVQVSSLHAANFGTGNRPDGTEGGRYFLGTTGDDNLSGGSGGDTLVGGVGVDHLDGGADDDALYGGEGDDHLYGQDGNDLVEAGDGADLLEGHAGNDTLNGGAGNDTMEGGNGDDLLTGGDGNDLLMSGQGVDTLFGGNGDDELVLFQGLGVLDGGAGNDSLDGGWGGVQLNGGSGNDYLKVGGKGDSGLFGGSGSDVFDIKLNNEGRVVVGGGAGDDTVIVHPDYFSIGSVTAIGGLGVDTYKMDNFPRQSSFSIKDFSVGAGGDRLDVSHAVLPWINPGNPLLTGTVRLVQSGTSTLVQLDLDGEGGSNYVETFFTLQNVDARTLTIDNFLYTPAASGSAMAPVELVGVPAGAQLIG</sequence>
<dbReference type="InterPro" id="IPR018511">
    <property type="entry name" value="Hemolysin-typ_Ca-bd_CS"/>
</dbReference>
<comment type="subcellular location">
    <subcellularLocation>
        <location evidence="1">Secreted</location>
    </subcellularLocation>
</comment>
<dbReference type="InterPro" id="IPR050557">
    <property type="entry name" value="RTX_toxin/Mannuronan_C5-epim"/>
</dbReference>
<dbReference type="InterPro" id="IPR001343">
    <property type="entry name" value="Hemolysn_Ca-bd"/>
</dbReference>
<dbReference type="EMBL" id="WHJH01000057">
    <property type="protein sequence ID" value="NHZ92957.1"/>
    <property type="molecule type" value="Genomic_DNA"/>
</dbReference>
<protein>
    <submittedName>
        <fullName evidence="4">Type I secretion C-terminal target domain-containing protein</fullName>
    </submittedName>
</protein>
<dbReference type="Gene3D" id="2.150.10.10">
    <property type="entry name" value="Serralysin-like metalloprotease, C-terminal"/>
    <property type="match status" value="5"/>
</dbReference>
<comment type="caution">
    <text evidence="4">The sequence shown here is derived from an EMBL/GenBank/DDBJ whole genome shotgun (WGS) entry which is preliminary data.</text>
</comment>
<dbReference type="NCBIfam" id="TIGR03661">
    <property type="entry name" value="T1SS_VCA0849"/>
    <property type="match status" value="2"/>
</dbReference>
<dbReference type="PANTHER" id="PTHR38340">
    <property type="entry name" value="S-LAYER PROTEIN"/>
    <property type="match status" value="1"/>
</dbReference>
<organism evidence="4 5">
    <name type="scientific">Massilia mucilaginosa</name>
    <dbReference type="NCBI Taxonomy" id="2609282"/>
    <lineage>
        <taxon>Bacteria</taxon>
        <taxon>Pseudomonadati</taxon>
        <taxon>Pseudomonadota</taxon>
        <taxon>Betaproteobacteria</taxon>
        <taxon>Burkholderiales</taxon>
        <taxon>Oxalobacteraceae</taxon>
        <taxon>Telluria group</taxon>
        <taxon>Massilia</taxon>
    </lineage>
</organism>
<dbReference type="PANTHER" id="PTHR38340:SF1">
    <property type="entry name" value="S-LAYER PROTEIN"/>
    <property type="match status" value="1"/>
</dbReference>
<dbReference type="InterPro" id="IPR011049">
    <property type="entry name" value="Serralysin-like_metalloprot_C"/>
</dbReference>